<evidence type="ECO:0000313" key="2">
    <source>
        <dbReference type="EMBL" id="TPX32810.1"/>
    </source>
</evidence>
<dbReference type="InterPro" id="IPR019349">
    <property type="entry name" value="Ribosomal_mS35_mit"/>
</dbReference>
<dbReference type="STRING" id="1806994.A0A507BTC7"/>
<dbReference type="EMBL" id="QEAO01000026">
    <property type="protein sequence ID" value="TPX32810.1"/>
    <property type="molecule type" value="Genomic_DNA"/>
</dbReference>
<evidence type="ECO:0000313" key="3">
    <source>
        <dbReference type="Proteomes" id="UP000319731"/>
    </source>
</evidence>
<feature type="domain" description="Small ribosomal subunit protein mS35 mitochondrial conserved" evidence="1">
    <location>
        <begin position="123"/>
        <end position="229"/>
    </location>
</feature>
<reference evidence="2 3" key="1">
    <citation type="journal article" date="2019" name="Sci. Rep.">
        <title>Comparative genomics of chytrid fungi reveal insights into the obligate biotrophic and pathogenic lifestyle of Synchytrium endobioticum.</title>
        <authorList>
            <person name="van de Vossenberg B.T.L.H."/>
            <person name="Warris S."/>
            <person name="Nguyen H.D.T."/>
            <person name="van Gent-Pelzer M.P.E."/>
            <person name="Joly D.L."/>
            <person name="van de Geest H.C."/>
            <person name="Bonants P.J.M."/>
            <person name="Smith D.S."/>
            <person name="Levesque C.A."/>
            <person name="van der Lee T.A.J."/>
        </authorList>
    </citation>
    <scope>NUCLEOTIDE SEQUENCE [LARGE SCALE GENOMIC DNA]</scope>
    <source>
        <strain evidence="2 3">JEL517</strain>
    </source>
</reference>
<dbReference type="GO" id="GO:0032543">
    <property type="term" value="P:mitochondrial translation"/>
    <property type="evidence" value="ECO:0007669"/>
    <property type="project" value="InterPro"/>
</dbReference>
<evidence type="ECO:0000259" key="1">
    <source>
        <dbReference type="Pfam" id="PF10213"/>
    </source>
</evidence>
<dbReference type="RefSeq" id="XP_031023947.1">
    <property type="nucleotide sequence ID" value="XM_031170063.1"/>
</dbReference>
<protein>
    <recommendedName>
        <fullName evidence="1">Small ribosomal subunit protein mS35 mitochondrial conserved domain-containing protein</fullName>
    </recommendedName>
</protein>
<comment type="caution">
    <text evidence="2">The sequence shown here is derived from an EMBL/GenBank/DDBJ whole genome shotgun (WGS) entry which is preliminary data.</text>
</comment>
<accession>A0A507BTC7</accession>
<dbReference type="Proteomes" id="UP000319731">
    <property type="component" value="Unassembled WGS sequence"/>
</dbReference>
<sequence>MIRRLHPQVLCLLGHHSSVIVQQQARPFTVTAIRNARRKTRLAELSRENQIQAEPLTGDINKDGMHRYELDFVETASWCRRILESMRDDVQTLKDKAKPLQLPTTESSPLVAIQTRTQHAYDFSKPPIPDTSVTLHLLVSELGLSQSQHHKLALLCGDELYNQTTGILSLTESSSHKTSINRELVADKVKKLIEEAKNADADSFADVPLPIKRRSRRNTPRLLELPREWITVNNKTAEPNLA</sequence>
<organism evidence="2 3">
    <name type="scientific">Synchytrium microbalum</name>
    <dbReference type="NCBI Taxonomy" id="1806994"/>
    <lineage>
        <taxon>Eukaryota</taxon>
        <taxon>Fungi</taxon>
        <taxon>Fungi incertae sedis</taxon>
        <taxon>Chytridiomycota</taxon>
        <taxon>Chytridiomycota incertae sedis</taxon>
        <taxon>Chytridiomycetes</taxon>
        <taxon>Synchytriales</taxon>
        <taxon>Synchytriaceae</taxon>
        <taxon>Synchytrium</taxon>
    </lineage>
</organism>
<dbReference type="InterPro" id="IPR039848">
    <property type="entry name" value="Ribosomal_mS35_mt"/>
</dbReference>
<dbReference type="PANTHER" id="PTHR13490:SF0">
    <property type="entry name" value="SMALL RIBOSOMAL SUBUNIT PROTEIN MS35"/>
    <property type="match status" value="1"/>
</dbReference>
<dbReference type="PANTHER" id="PTHR13490">
    <property type="entry name" value="MITOCHONDRIAL 28S RIBOSOMAL PROTEIN S28"/>
    <property type="match status" value="1"/>
</dbReference>
<dbReference type="AlphaFoldDB" id="A0A507BTC7"/>
<dbReference type="GeneID" id="42005360"/>
<keyword evidence="3" id="KW-1185">Reference proteome</keyword>
<dbReference type="OrthoDB" id="283424at2759"/>
<gene>
    <name evidence="2" type="ORF">SmJEL517_g04135</name>
</gene>
<proteinExistence type="predicted"/>
<name>A0A507BTC7_9FUNG</name>
<dbReference type="GO" id="GO:0005763">
    <property type="term" value="C:mitochondrial small ribosomal subunit"/>
    <property type="evidence" value="ECO:0007669"/>
    <property type="project" value="TreeGrafter"/>
</dbReference>
<dbReference type="GO" id="GO:0003735">
    <property type="term" value="F:structural constituent of ribosome"/>
    <property type="evidence" value="ECO:0007669"/>
    <property type="project" value="InterPro"/>
</dbReference>
<dbReference type="Pfam" id="PF10213">
    <property type="entry name" value="MRP-S28"/>
    <property type="match status" value="1"/>
</dbReference>